<evidence type="ECO:0000313" key="3">
    <source>
        <dbReference type="Proteomes" id="UP000528964"/>
    </source>
</evidence>
<dbReference type="Proteomes" id="UP000528964">
    <property type="component" value="Unassembled WGS sequence"/>
</dbReference>
<sequence>MLTFSYANFAGFARAMKRRGVYSVNLGDFMQTLAIRSVYKQLGAPEAEIVAIDRDTIAAYAGPPVLLPMNGCFYDWCFPLPEAITPLFVGFQARASVIERFRDHLARFQPIGCRDSATAETLRAHGVDAFVTGCLTLALPPREAEPEAGKTFVVYGAKAGRLPSEVLPHAPRELFANLDFVSQRKHVHRFPLDAAGRADAERHAAHLLRTYRRSASLVITPLHHAATPCIASGVPVVIARATDDARFSFLRELTPVYLPEDFARIDWAPRPVDIGPVRARLVEQVRQGLDGAGLLPRQPAARPNLAAAARPVA</sequence>
<dbReference type="InterPro" id="IPR007345">
    <property type="entry name" value="Polysacch_pyruvyl_Trfase"/>
</dbReference>
<evidence type="ECO:0000259" key="1">
    <source>
        <dbReference type="Pfam" id="PF04230"/>
    </source>
</evidence>
<dbReference type="Pfam" id="PF04230">
    <property type="entry name" value="PS_pyruv_trans"/>
    <property type="match status" value="1"/>
</dbReference>
<name>A0A7W6D1Y2_9HYPH</name>
<reference evidence="2 3" key="1">
    <citation type="submission" date="2020-08" db="EMBL/GenBank/DDBJ databases">
        <title>Genomic Encyclopedia of Type Strains, Phase IV (KMG-IV): sequencing the most valuable type-strain genomes for metagenomic binning, comparative biology and taxonomic classification.</title>
        <authorList>
            <person name="Goeker M."/>
        </authorList>
    </citation>
    <scope>NUCLEOTIDE SEQUENCE [LARGE SCALE GENOMIC DNA]</scope>
    <source>
        <strain evidence="2 3">DSM 25481</strain>
    </source>
</reference>
<accession>A0A7W6D1Y2</accession>
<dbReference type="EMBL" id="JACIDR010000001">
    <property type="protein sequence ID" value="MBB3972597.1"/>
    <property type="molecule type" value="Genomic_DNA"/>
</dbReference>
<comment type="caution">
    <text evidence="2">The sequence shown here is derived from an EMBL/GenBank/DDBJ whole genome shotgun (WGS) entry which is preliminary data.</text>
</comment>
<protein>
    <recommendedName>
        <fullName evidence="1">Polysaccharide pyruvyl transferase domain-containing protein</fullName>
    </recommendedName>
</protein>
<keyword evidence="3" id="KW-1185">Reference proteome</keyword>
<feature type="domain" description="Polysaccharide pyruvyl transferase" evidence="1">
    <location>
        <begin position="98"/>
        <end position="237"/>
    </location>
</feature>
<dbReference type="AlphaFoldDB" id="A0A7W6D1Y2"/>
<gene>
    <name evidence="2" type="ORF">GGR24_001230</name>
</gene>
<organism evidence="2 3">
    <name type="scientific">Hansschlegelia beijingensis</name>
    <dbReference type="NCBI Taxonomy" id="1133344"/>
    <lineage>
        <taxon>Bacteria</taxon>
        <taxon>Pseudomonadati</taxon>
        <taxon>Pseudomonadota</taxon>
        <taxon>Alphaproteobacteria</taxon>
        <taxon>Hyphomicrobiales</taxon>
        <taxon>Methylopilaceae</taxon>
        <taxon>Hansschlegelia</taxon>
    </lineage>
</organism>
<proteinExistence type="predicted"/>
<dbReference type="RefSeq" id="WP_183394377.1">
    <property type="nucleotide sequence ID" value="NZ_JACIDR010000001.1"/>
</dbReference>
<evidence type="ECO:0000313" key="2">
    <source>
        <dbReference type="EMBL" id="MBB3972597.1"/>
    </source>
</evidence>